<sequence length="90" mass="9770">MVEAPTVKIQGAEFTTLKGKGPSFPPEQTTSTPLCVAWKAPMAMGSLTKSIWKTELMPMEMEMMSTPSLTASSIPFSRFAPEHPSSEHAL</sequence>
<name>A0A5K0W604_9MAGN</name>
<gene>
    <name evidence="1" type="ORF">NYM_LOCUS3398</name>
</gene>
<reference evidence="1" key="1">
    <citation type="submission" date="2019-09" db="EMBL/GenBank/DDBJ databases">
        <authorList>
            <person name="Zhang L."/>
        </authorList>
    </citation>
    <scope>NUCLEOTIDE SEQUENCE</scope>
</reference>
<dbReference type="AlphaFoldDB" id="A0A5K0W604"/>
<organism evidence="1">
    <name type="scientific">Nymphaea colorata</name>
    <name type="common">pocket water lily</name>
    <dbReference type="NCBI Taxonomy" id="210225"/>
    <lineage>
        <taxon>Eukaryota</taxon>
        <taxon>Viridiplantae</taxon>
        <taxon>Streptophyta</taxon>
        <taxon>Embryophyta</taxon>
        <taxon>Tracheophyta</taxon>
        <taxon>Spermatophyta</taxon>
        <taxon>Magnoliopsida</taxon>
        <taxon>Nymphaeales</taxon>
        <taxon>Nymphaeaceae</taxon>
        <taxon>Nymphaea</taxon>
    </lineage>
</organism>
<proteinExistence type="predicted"/>
<dbReference type="Gramene" id="NC1G0260180.1">
    <property type="protein sequence ID" value="NC1G0260180.1:cds"/>
    <property type="gene ID" value="NC1G0260180"/>
</dbReference>
<dbReference type="EMBL" id="LR721774">
    <property type="protein sequence ID" value="VVV48651.1"/>
    <property type="molecule type" value="Genomic_DNA"/>
</dbReference>
<accession>A0A5K0W604</accession>
<protein>
    <submittedName>
        <fullName evidence="1">Uncharacterized protein</fullName>
    </submittedName>
</protein>
<evidence type="ECO:0000313" key="1">
    <source>
        <dbReference type="EMBL" id="VVV48651.1"/>
    </source>
</evidence>